<dbReference type="Gene3D" id="3.40.50.360">
    <property type="match status" value="1"/>
</dbReference>
<protein>
    <submittedName>
        <fullName evidence="4">NAD(P)H dehydrogenase (Quinone)</fullName>
    </submittedName>
    <submittedName>
        <fullName evidence="5">NAD(P)H-dependent oxidoreductase</fullName>
    </submittedName>
</protein>
<evidence type="ECO:0000256" key="2">
    <source>
        <dbReference type="ARBA" id="ARBA00023002"/>
    </source>
</evidence>
<evidence type="ECO:0000313" key="6">
    <source>
        <dbReference type="Proteomes" id="UP000294619"/>
    </source>
</evidence>
<evidence type="ECO:0000313" key="4">
    <source>
        <dbReference type="EMBL" id="TCV89777.1"/>
    </source>
</evidence>
<dbReference type="GO" id="GO:0003955">
    <property type="term" value="F:NAD(P)H dehydrogenase (quinone) activity"/>
    <property type="evidence" value="ECO:0007669"/>
    <property type="project" value="TreeGrafter"/>
</dbReference>
<dbReference type="RefSeq" id="WP_132964278.1">
    <property type="nucleotide sequence ID" value="NZ_LEKL01000014.1"/>
</dbReference>
<feature type="domain" description="Flavodoxin-like fold" evidence="3">
    <location>
        <begin position="1"/>
        <end position="186"/>
    </location>
</feature>
<dbReference type="AlphaFoldDB" id="A0A4R3YCG6"/>
<sequence length="199" mass="22731">MQHLIIYAHPHLHSFSKAMVDSIAASSKKCGCEVMIRDLYRMNFNPILSYEELQGSYQGIIAAEIRYEQQLISNADLITLVYPLWWMGFPAILKGYLDRVLTHGFAYKTENGVSCGLLKGKKLQQFILIGSNLMEYQRRGFDKSIQDTLVDGLFNYCGIEDIQHQIFDDIHLVNDQARQTMLRQAAEITTQNLSAAEAY</sequence>
<reference evidence="4 6" key="1">
    <citation type="submission" date="2019-03" db="EMBL/GenBank/DDBJ databases">
        <title>Genomic Encyclopedia of Type Strains, Phase IV (KMG-IV): sequencing the most valuable type-strain genomes for metagenomic binning, comparative biology and taxonomic classification.</title>
        <authorList>
            <person name="Goeker M."/>
        </authorList>
    </citation>
    <scope>NUCLEOTIDE SEQUENCE [LARGE SCALE GENOMIC DNA]</scope>
    <source>
        <strain evidence="4 6">DSM 28140</strain>
    </source>
</reference>
<dbReference type="SUPFAM" id="SSF52218">
    <property type="entry name" value="Flavoproteins"/>
    <property type="match status" value="1"/>
</dbReference>
<dbReference type="Proteomes" id="UP000305526">
    <property type="component" value="Unassembled WGS sequence"/>
</dbReference>
<dbReference type="EMBL" id="VDGV01000066">
    <property type="protein sequence ID" value="TNG91386.1"/>
    <property type="molecule type" value="Genomic_DNA"/>
</dbReference>
<evidence type="ECO:0000313" key="7">
    <source>
        <dbReference type="Proteomes" id="UP000305526"/>
    </source>
</evidence>
<dbReference type="Proteomes" id="UP000294619">
    <property type="component" value="Unassembled WGS sequence"/>
</dbReference>
<dbReference type="GO" id="GO:0005829">
    <property type="term" value="C:cytosol"/>
    <property type="evidence" value="ECO:0007669"/>
    <property type="project" value="TreeGrafter"/>
</dbReference>
<comment type="similarity">
    <text evidence="1">Belongs to the NAD(P)H dehydrogenase (quinone) family.</text>
</comment>
<evidence type="ECO:0000259" key="3">
    <source>
        <dbReference type="Pfam" id="PF02525"/>
    </source>
</evidence>
<name>A0A4R3YCG6_9PAST</name>
<dbReference type="EMBL" id="SMCP01000001">
    <property type="protein sequence ID" value="TCV89777.1"/>
    <property type="molecule type" value="Genomic_DNA"/>
</dbReference>
<dbReference type="InterPro" id="IPR003680">
    <property type="entry name" value="Flavodoxin_fold"/>
</dbReference>
<proteinExistence type="inferred from homology"/>
<organism evidence="4 6">
    <name type="scientific">Testudinibacter aquarius</name>
    <dbReference type="NCBI Taxonomy" id="1524974"/>
    <lineage>
        <taxon>Bacteria</taxon>
        <taxon>Pseudomonadati</taxon>
        <taxon>Pseudomonadota</taxon>
        <taxon>Gammaproteobacteria</taxon>
        <taxon>Pasteurellales</taxon>
        <taxon>Pasteurellaceae</taxon>
        <taxon>Testudinibacter</taxon>
    </lineage>
</organism>
<comment type="caution">
    <text evidence="4">The sequence shown here is derived from an EMBL/GenBank/DDBJ whole genome shotgun (WGS) entry which is preliminary data.</text>
</comment>
<dbReference type="PANTHER" id="PTHR10204:SF34">
    <property type="entry name" value="NAD(P)H DEHYDROGENASE [QUINONE] 1 ISOFORM 1"/>
    <property type="match status" value="1"/>
</dbReference>
<keyword evidence="7" id="KW-1185">Reference proteome</keyword>
<dbReference type="Pfam" id="PF02525">
    <property type="entry name" value="Flavodoxin_2"/>
    <property type="match status" value="1"/>
</dbReference>
<dbReference type="PANTHER" id="PTHR10204">
    <property type="entry name" value="NAD P H OXIDOREDUCTASE-RELATED"/>
    <property type="match status" value="1"/>
</dbReference>
<dbReference type="InterPro" id="IPR029039">
    <property type="entry name" value="Flavoprotein-like_sf"/>
</dbReference>
<accession>A0A4R3YCG6</accession>
<dbReference type="InterPro" id="IPR051545">
    <property type="entry name" value="NAD(P)H_dehydrogenase_qn"/>
</dbReference>
<evidence type="ECO:0000313" key="5">
    <source>
        <dbReference type="EMBL" id="TNG91386.1"/>
    </source>
</evidence>
<evidence type="ECO:0000256" key="1">
    <source>
        <dbReference type="ARBA" id="ARBA00006252"/>
    </source>
</evidence>
<reference evidence="5 7" key="2">
    <citation type="submission" date="2019-05" db="EMBL/GenBank/DDBJ databases">
        <title>Pasteurellaceae isolates from reptiles.</title>
        <authorList>
            <person name="Bojesen A.M."/>
            <person name="Lund E."/>
        </authorList>
    </citation>
    <scope>NUCLEOTIDE SEQUENCE [LARGE SCALE GENOMIC DNA]</scope>
    <source>
        <strain evidence="5 7">ELNT2x</strain>
    </source>
</reference>
<keyword evidence="2" id="KW-0560">Oxidoreductase</keyword>
<gene>
    <name evidence="4" type="ORF">EDC16_10187</name>
    <name evidence="5" type="ORF">FHQ21_07865</name>
</gene>